<proteinExistence type="predicted"/>
<dbReference type="WBParaSite" id="RSKR_0000823566.1">
    <property type="protein sequence ID" value="RSKR_0000823566.1"/>
    <property type="gene ID" value="RSKR_0000823566"/>
</dbReference>
<protein>
    <submittedName>
        <fullName evidence="2">UDP-sugar transporter protein SLC35A4</fullName>
    </submittedName>
</protein>
<accession>A0AC35U6G3</accession>
<dbReference type="Proteomes" id="UP000095286">
    <property type="component" value="Unplaced"/>
</dbReference>
<organism evidence="1 2">
    <name type="scientific">Rhabditophanes sp. KR3021</name>
    <dbReference type="NCBI Taxonomy" id="114890"/>
    <lineage>
        <taxon>Eukaryota</taxon>
        <taxon>Metazoa</taxon>
        <taxon>Ecdysozoa</taxon>
        <taxon>Nematoda</taxon>
        <taxon>Chromadorea</taxon>
        <taxon>Rhabditida</taxon>
        <taxon>Tylenchina</taxon>
        <taxon>Panagrolaimomorpha</taxon>
        <taxon>Strongyloidoidea</taxon>
        <taxon>Alloionematidae</taxon>
        <taxon>Rhabditophanes</taxon>
    </lineage>
</organism>
<evidence type="ECO:0000313" key="1">
    <source>
        <dbReference type="Proteomes" id="UP000095286"/>
    </source>
</evidence>
<evidence type="ECO:0000313" key="2">
    <source>
        <dbReference type="WBParaSite" id="RSKR_0000823566.1"/>
    </source>
</evidence>
<reference evidence="2" key="1">
    <citation type="submission" date="2016-11" db="UniProtKB">
        <authorList>
            <consortium name="WormBaseParasite"/>
        </authorList>
    </citation>
    <scope>IDENTIFICATION</scope>
    <source>
        <strain evidence="2">KR3021</strain>
    </source>
</reference>
<sequence>MAKFFFNFPLLINIIQFGLILIGMESLNAAGHFKISSYTFTKGMEMLFPSSLLSLSIYLTLGSLDGIALPMFPAIMKFAPVVVLAAIFFTSNRDTLSWKKLFNILMISTTGFLSGYYYLSYQPLSWIYGIMICILLPYTFYLFKQHCERTPTEDVIYTNVFNCFVIFLISDLVFDELDDFYLYCQSSISLLFVFSFIAQIVTGVMAHILLMILIKKLGVLSATITYTFLQTIQICFAYILSLAFFYDYSPTTFNFMMMALCTIYVWS</sequence>
<name>A0AC35U6G3_9BILA</name>